<dbReference type="GeneID" id="100183977"/>
<evidence type="ECO:0000256" key="3">
    <source>
        <dbReference type="RuleBase" id="RU361155"/>
    </source>
</evidence>
<reference evidence="5" key="3">
    <citation type="submission" date="2025-08" db="UniProtKB">
        <authorList>
            <consortium name="Ensembl"/>
        </authorList>
    </citation>
    <scope>IDENTIFICATION</scope>
</reference>
<dbReference type="InterPro" id="IPR027417">
    <property type="entry name" value="P-loop_NTPase"/>
</dbReference>
<accession>F6XHN7</accession>
<dbReference type="OrthoDB" id="205623at2759"/>
<name>F6XHN7_CIOIN</name>
<dbReference type="GO" id="GO:0008146">
    <property type="term" value="F:sulfotransferase activity"/>
    <property type="evidence" value="ECO:0000318"/>
    <property type="project" value="GO_Central"/>
</dbReference>
<evidence type="ECO:0000313" key="6">
    <source>
        <dbReference type="Proteomes" id="UP000008144"/>
    </source>
</evidence>
<dbReference type="SUPFAM" id="SSF52540">
    <property type="entry name" value="P-loop containing nucleoside triphosphate hydrolases"/>
    <property type="match status" value="1"/>
</dbReference>
<dbReference type="InterPro" id="IPR000863">
    <property type="entry name" value="Sulfotransferase_dom"/>
</dbReference>
<dbReference type="HOGENOM" id="CLU_027239_1_2_1"/>
<dbReference type="InParanoid" id="F6XHN7"/>
<dbReference type="Proteomes" id="UP000008144">
    <property type="component" value="Chromosome 7"/>
</dbReference>
<evidence type="ECO:0000256" key="1">
    <source>
        <dbReference type="ARBA" id="ARBA00005771"/>
    </source>
</evidence>
<dbReference type="KEGG" id="cin:100183977"/>
<keyword evidence="2 3" id="KW-0808">Transferase</keyword>
<dbReference type="GeneTree" id="ENSGT00940000163815"/>
<dbReference type="Gene3D" id="3.40.50.300">
    <property type="entry name" value="P-loop containing nucleotide triphosphate hydrolases"/>
    <property type="match status" value="1"/>
</dbReference>
<evidence type="ECO:0000256" key="2">
    <source>
        <dbReference type="ARBA" id="ARBA00022679"/>
    </source>
</evidence>
<dbReference type="PANTHER" id="PTHR11783">
    <property type="entry name" value="SULFOTRANSFERASE SULT"/>
    <property type="match status" value="1"/>
</dbReference>
<organism evidence="5 6">
    <name type="scientific">Ciona intestinalis</name>
    <name type="common">Transparent sea squirt</name>
    <name type="synonym">Ascidia intestinalis</name>
    <dbReference type="NCBI Taxonomy" id="7719"/>
    <lineage>
        <taxon>Eukaryota</taxon>
        <taxon>Metazoa</taxon>
        <taxon>Chordata</taxon>
        <taxon>Tunicata</taxon>
        <taxon>Ascidiacea</taxon>
        <taxon>Phlebobranchia</taxon>
        <taxon>Cionidae</taxon>
        <taxon>Ciona</taxon>
    </lineage>
</organism>
<dbReference type="Pfam" id="PF00685">
    <property type="entry name" value="Sulfotransfer_1"/>
    <property type="match status" value="1"/>
</dbReference>
<dbReference type="EMBL" id="EAAA01002430">
    <property type="status" value="NOT_ANNOTATED_CDS"/>
    <property type="molecule type" value="Genomic_DNA"/>
</dbReference>
<dbReference type="EC" id="2.8.2.-" evidence="3"/>
<proteinExistence type="inferred from homology"/>
<evidence type="ECO:0000259" key="4">
    <source>
        <dbReference type="Pfam" id="PF00685"/>
    </source>
</evidence>
<dbReference type="GO" id="GO:0051923">
    <property type="term" value="P:sulfation"/>
    <property type="evidence" value="ECO:0000318"/>
    <property type="project" value="GO_Central"/>
</dbReference>
<dbReference type="GO" id="GO:0005737">
    <property type="term" value="C:cytoplasm"/>
    <property type="evidence" value="ECO:0000318"/>
    <property type="project" value="GO_Central"/>
</dbReference>
<dbReference type="AlphaFoldDB" id="F6XHN7"/>
<dbReference type="RefSeq" id="XP_002123224.1">
    <property type="nucleotide sequence ID" value="XM_002123188.3"/>
</dbReference>
<protein>
    <recommendedName>
        <fullName evidence="3">Sulfotransferase</fullName>
        <ecNumber evidence="3">2.8.2.-</ecNumber>
    </recommendedName>
</protein>
<dbReference type="OMA" id="TWLRDIC"/>
<reference evidence="6" key="1">
    <citation type="journal article" date="2002" name="Science">
        <title>The draft genome of Ciona intestinalis: insights into chordate and vertebrate origins.</title>
        <authorList>
            <person name="Dehal P."/>
            <person name="Satou Y."/>
            <person name="Campbell R.K."/>
            <person name="Chapman J."/>
            <person name="Degnan B."/>
            <person name="De Tomaso A."/>
            <person name="Davidson B."/>
            <person name="Di Gregorio A."/>
            <person name="Gelpke M."/>
            <person name="Goodstein D.M."/>
            <person name="Harafuji N."/>
            <person name="Hastings K.E."/>
            <person name="Ho I."/>
            <person name="Hotta K."/>
            <person name="Huang W."/>
            <person name="Kawashima T."/>
            <person name="Lemaire P."/>
            <person name="Martinez D."/>
            <person name="Meinertzhagen I.A."/>
            <person name="Necula S."/>
            <person name="Nonaka M."/>
            <person name="Putnam N."/>
            <person name="Rash S."/>
            <person name="Saiga H."/>
            <person name="Satake M."/>
            <person name="Terry A."/>
            <person name="Yamada L."/>
            <person name="Wang H.G."/>
            <person name="Awazu S."/>
            <person name="Azumi K."/>
            <person name="Boore J."/>
            <person name="Branno M."/>
            <person name="Chin-Bow S."/>
            <person name="DeSantis R."/>
            <person name="Doyle S."/>
            <person name="Francino P."/>
            <person name="Keys D.N."/>
            <person name="Haga S."/>
            <person name="Hayashi H."/>
            <person name="Hino K."/>
            <person name="Imai K.S."/>
            <person name="Inaba K."/>
            <person name="Kano S."/>
            <person name="Kobayashi K."/>
            <person name="Kobayashi M."/>
            <person name="Lee B.I."/>
            <person name="Makabe K.W."/>
            <person name="Manohar C."/>
            <person name="Matassi G."/>
            <person name="Medina M."/>
            <person name="Mochizuki Y."/>
            <person name="Mount S."/>
            <person name="Morishita T."/>
            <person name="Miura S."/>
            <person name="Nakayama A."/>
            <person name="Nishizaka S."/>
            <person name="Nomoto H."/>
            <person name="Ohta F."/>
            <person name="Oishi K."/>
            <person name="Rigoutsos I."/>
            <person name="Sano M."/>
            <person name="Sasaki A."/>
            <person name="Sasakura Y."/>
            <person name="Shoguchi E."/>
            <person name="Shin-i T."/>
            <person name="Spagnuolo A."/>
            <person name="Stainier D."/>
            <person name="Suzuki M.M."/>
            <person name="Tassy O."/>
            <person name="Takatori N."/>
            <person name="Tokuoka M."/>
            <person name="Yagi K."/>
            <person name="Yoshizaki F."/>
            <person name="Wada S."/>
            <person name="Zhang C."/>
            <person name="Hyatt P.D."/>
            <person name="Larimer F."/>
            <person name="Detter C."/>
            <person name="Doggett N."/>
            <person name="Glavina T."/>
            <person name="Hawkins T."/>
            <person name="Richardson P."/>
            <person name="Lucas S."/>
            <person name="Kohara Y."/>
            <person name="Levine M."/>
            <person name="Satoh N."/>
            <person name="Rokhsar D.S."/>
        </authorList>
    </citation>
    <scope>NUCLEOTIDE SEQUENCE [LARGE SCALE GENOMIC DNA]</scope>
</reference>
<reference evidence="5" key="4">
    <citation type="submission" date="2025-09" db="UniProtKB">
        <authorList>
            <consortium name="Ensembl"/>
        </authorList>
    </citation>
    <scope>IDENTIFICATION</scope>
</reference>
<gene>
    <name evidence="5" type="primary">LOC100183977</name>
</gene>
<evidence type="ECO:0000313" key="5">
    <source>
        <dbReference type="Ensembl" id="ENSCINP00000007635.3"/>
    </source>
</evidence>
<dbReference type="Ensembl" id="ENSCINT00000007635.3">
    <property type="protein sequence ID" value="ENSCINP00000007635.3"/>
    <property type="gene ID" value="ENSCING00000003706.3"/>
</dbReference>
<keyword evidence="6" id="KW-1185">Reference proteome</keyword>
<sequence>MDLDSGFRKMAAYISEDERPDIEPLLDFIKEEFAHPQFHVWKDYQLSPGGNPALVDYAYNEWKPWKNDVIVASFPKTGTTWLRDICRHLFYKSDSVAFEMTKSFMGPHVYLESDNLIKYELWEKLPWKRRILATHMSAGMMNLERLRASGVKIIYIIRNPKDRLESMYNMMQNLPIPKDNKIFSQMMGINSFSDFVTADLEGKHIEINLKKGENYLDHILSWYPHRNDDNVMFVCFEDIKKDPKKEILKVAKFLEVDLTEAEAQNVADLTTFEKTKERMKNVPGVPSFYNKGAVGNWKTHFTVALSRRVDRMVEEKLSSTDIKFTYQL</sequence>
<accession>A0A1W2WAI5</accession>
<feature type="domain" description="Sulfotransferase" evidence="4">
    <location>
        <begin position="67"/>
        <end position="320"/>
    </location>
</feature>
<comment type="similarity">
    <text evidence="1 3">Belongs to the sulfotransferase 1 family.</text>
</comment>
<reference evidence="5" key="2">
    <citation type="journal article" date="2008" name="Genome Biol.">
        <title>Improved genome assembly and evidence-based global gene model set for the chordate Ciona intestinalis: new insight into intron and operon populations.</title>
        <authorList>
            <person name="Satou Y."/>
            <person name="Mineta K."/>
            <person name="Ogasawara M."/>
            <person name="Sasakura Y."/>
            <person name="Shoguchi E."/>
            <person name="Ueno K."/>
            <person name="Yamada L."/>
            <person name="Matsumoto J."/>
            <person name="Wasserscheid J."/>
            <person name="Dewar K."/>
            <person name="Wiley G.B."/>
            <person name="Macmil S.L."/>
            <person name="Roe B.A."/>
            <person name="Zeller R.W."/>
            <person name="Hastings K.E."/>
            <person name="Lemaire P."/>
            <person name="Lindquist E."/>
            <person name="Endo T."/>
            <person name="Hotta K."/>
            <person name="Inaba K."/>
        </authorList>
    </citation>
    <scope>NUCLEOTIDE SEQUENCE [LARGE SCALE GENOMIC DNA]</scope>
    <source>
        <strain evidence="5">wild type</strain>
    </source>
</reference>